<evidence type="ECO:0000256" key="7">
    <source>
        <dbReference type="RuleBase" id="RU367016"/>
    </source>
</evidence>
<keyword evidence="4 7" id="KW-0812">Transmembrane</keyword>
<dbReference type="InterPro" id="IPR032818">
    <property type="entry name" value="DedA-like"/>
</dbReference>
<feature type="compositionally biased region" description="Polar residues" evidence="8">
    <location>
        <begin position="201"/>
        <end position="211"/>
    </location>
</feature>
<evidence type="ECO:0000256" key="6">
    <source>
        <dbReference type="ARBA" id="ARBA00023136"/>
    </source>
</evidence>
<evidence type="ECO:0000256" key="2">
    <source>
        <dbReference type="ARBA" id="ARBA00010792"/>
    </source>
</evidence>
<accession>A0A7G1PCG9</accession>
<sequence length="249" mass="25749">MDVGALIEAAGWWSYLVVFAVTAGETSAFIGVLLPGETVILLASAIAAQGDINPVLLAVLVVTGGMIGDSLGYALGHGYGRRPDARLLRRIRSGGRIGHAHAFLLRHGGAAVVTGRFIGFVRTFLPFAAGASGMPYRRFFLFSTFASLIWGVGNVLLGYFAGAAAIEFLHSFGLIGAVTLTALAAALIGLVWFLGRRRGSTRTPSPGQATESAALPDPAQHRDAPATAAQRTAVAVPADGWGAGNLPTP</sequence>
<comment type="subcellular location">
    <subcellularLocation>
        <location evidence="1 7">Cell membrane</location>
        <topology evidence="1 7">Multi-pass membrane protein</topology>
    </subcellularLocation>
</comment>
<dbReference type="PANTHER" id="PTHR30353">
    <property type="entry name" value="INNER MEMBRANE PROTEIN DEDA-RELATED"/>
    <property type="match status" value="1"/>
</dbReference>
<dbReference type="GO" id="GO:0005886">
    <property type="term" value="C:plasma membrane"/>
    <property type="evidence" value="ECO:0007669"/>
    <property type="project" value="UniProtKB-SubCell"/>
</dbReference>
<comment type="similarity">
    <text evidence="2 7">Belongs to the DedA family.</text>
</comment>
<keyword evidence="3 7" id="KW-1003">Cell membrane</keyword>
<evidence type="ECO:0000256" key="4">
    <source>
        <dbReference type="ARBA" id="ARBA00022692"/>
    </source>
</evidence>
<feature type="region of interest" description="Disordered" evidence="8">
    <location>
        <begin position="201"/>
        <end position="229"/>
    </location>
</feature>
<name>A0A7G1PCG9_9ACTN</name>
<feature type="transmembrane region" description="Helical" evidence="7">
    <location>
        <begin position="12"/>
        <end position="34"/>
    </location>
</feature>
<keyword evidence="6 7" id="KW-0472">Membrane</keyword>
<evidence type="ECO:0000256" key="8">
    <source>
        <dbReference type="SAM" id="MobiDB-lite"/>
    </source>
</evidence>
<feature type="transmembrane region" description="Helical" evidence="7">
    <location>
        <begin position="54"/>
        <end position="76"/>
    </location>
</feature>
<dbReference type="PANTHER" id="PTHR30353:SF15">
    <property type="entry name" value="INNER MEMBRANE PROTEIN YABI"/>
    <property type="match status" value="1"/>
</dbReference>
<organism evidence="10 11">
    <name type="scientific">Streptomyces aurantiacus</name>
    <dbReference type="NCBI Taxonomy" id="47760"/>
    <lineage>
        <taxon>Bacteria</taxon>
        <taxon>Bacillati</taxon>
        <taxon>Actinomycetota</taxon>
        <taxon>Actinomycetes</taxon>
        <taxon>Kitasatosporales</taxon>
        <taxon>Streptomycetaceae</taxon>
        <taxon>Streptomyces</taxon>
        <taxon>Streptomyces aurantiacus group</taxon>
    </lineage>
</organism>
<evidence type="ECO:0000256" key="1">
    <source>
        <dbReference type="ARBA" id="ARBA00004651"/>
    </source>
</evidence>
<keyword evidence="11" id="KW-1185">Reference proteome</keyword>
<dbReference type="Pfam" id="PF09335">
    <property type="entry name" value="VTT_dom"/>
    <property type="match status" value="1"/>
</dbReference>
<keyword evidence="5 7" id="KW-1133">Transmembrane helix</keyword>
<dbReference type="InterPro" id="IPR032816">
    <property type="entry name" value="VTT_dom"/>
</dbReference>
<feature type="transmembrane region" description="Helical" evidence="7">
    <location>
        <begin position="139"/>
        <end position="166"/>
    </location>
</feature>
<evidence type="ECO:0000256" key="5">
    <source>
        <dbReference type="ARBA" id="ARBA00022989"/>
    </source>
</evidence>
<proteinExistence type="inferred from homology"/>
<evidence type="ECO:0000313" key="10">
    <source>
        <dbReference type="EMBL" id="BCL33129.1"/>
    </source>
</evidence>
<evidence type="ECO:0000256" key="3">
    <source>
        <dbReference type="ARBA" id="ARBA00022475"/>
    </source>
</evidence>
<dbReference type="AlphaFoldDB" id="A0A7G1PCG9"/>
<dbReference type="Proteomes" id="UP000516444">
    <property type="component" value="Chromosome"/>
</dbReference>
<dbReference type="EMBL" id="AP023440">
    <property type="protein sequence ID" value="BCL33129.1"/>
    <property type="molecule type" value="Genomic_DNA"/>
</dbReference>
<feature type="transmembrane region" description="Helical" evidence="7">
    <location>
        <begin position="172"/>
        <end position="194"/>
    </location>
</feature>
<evidence type="ECO:0000259" key="9">
    <source>
        <dbReference type="Pfam" id="PF09335"/>
    </source>
</evidence>
<dbReference type="KEGG" id="sgm:GCM10017557_79880"/>
<evidence type="ECO:0000313" key="11">
    <source>
        <dbReference type="Proteomes" id="UP000516444"/>
    </source>
</evidence>
<feature type="domain" description="VTT" evidence="9">
    <location>
        <begin position="34"/>
        <end position="159"/>
    </location>
</feature>
<protein>
    <recommendedName>
        <fullName evidence="9">VTT domain-containing protein</fullName>
    </recommendedName>
</protein>
<gene>
    <name evidence="10" type="ORF">GCM10017557_79880</name>
</gene>
<reference evidence="10 11" key="1">
    <citation type="journal article" date="2014" name="Int. J. Syst. Evol. Microbiol.">
        <title>Complete genome sequence of Corynebacterium casei LMG S-19264T (=DSM 44701T), isolated from a smear-ripened cheese.</title>
        <authorList>
            <consortium name="US DOE Joint Genome Institute (JGI-PGF)"/>
            <person name="Walter F."/>
            <person name="Albersmeier A."/>
            <person name="Kalinowski J."/>
            <person name="Ruckert C."/>
        </authorList>
    </citation>
    <scope>NUCLEOTIDE SEQUENCE [LARGE SCALE GENOMIC DNA]</scope>
    <source>
        <strain evidence="10 11">JCM 4677</strain>
    </source>
</reference>
<dbReference type="RefSeq" id="WP_190854698.1">
    <property type="nucleotide sequence ID" value="NZ_AP023440.1"/>
</dbReference>